<dbReference type="AlphaFoldDB" id="A0A0F9CAY4"/>
<accession>A0A0F9CAY4</accession>
<comment type="caution">
    <text evidence="1">The sequence shown here is derived from an EMBL/GenBank/DDBJ whole genome shotgun (WGS) entry which is preliminary data.</text>
</comment>
<dbReference type="EMBL" id="LAZR01036929">
    <property type="protein sequence ID" value="KKL23557.1"/>
    <property type="molecule type" value="Genomic_DNA"/>
</dbReference>
<reference evidence="1" key="1">
    <citation type="journal article" date="2015" name="Nature">
        <title>Complex archaea that bridge the gap between prokaryotes and eukaryotes.</title>
        <authorList>
            <person name="Spang A."/>
            <person name="Saw J.H."/>
            <person name="Jorgensen S.L."/>
            <person name="Zaremba-Niedzwiedzka K."/>
            <person name="Martijn J."/>
            <person name="Lind A.E."/>
            <person name="van Eijk R."/>
            <person name="Schleper C."/>
            <person name="Guy L."/>
            <person name="Ettema T.J."/>
        </authorList>
    </citation>
    <scope>NUCLEOTIDE SEQUENCE</scope>
</reference>
<name>A0A0F9CAY4_9ZZZZ</name>
<protein>
    <submittedName>
        <fullName evidence="1">Uncharacterized protein</fullName>
    </submittedName>
</protein>
<proteinExistence type="predicted"/>
<organism evidence="1">
    <name type="scientific">marine sediment metagenome</name>
    <dbReference type="NCBI Taxonomy" id="412755"/>
    <lineage>
        <taxon>unclassified sequences</taxon>
        <taxon>metagenomes</taxon>
        <taxon>ecological metagenomes</taxon>
    </lineage>
</organism>
<gene>
    <name evidence="1" type="ORF">LCGC14_2424170</name>
</gene>
<evidence type="ECO:0000313" key="1">
    <source>
        <dbReference type="EMBL" id="KKL23557.1"/>
    </source>
</evidence>
<sequence>MGKDFEVTIYDEERKKDFIQVFGTNTVKVKSPIPTWILKPNGEKASAYFLDLDLITKKEREKLIKHISEKFNQSIDFVRENLDKMGIPILKESCSLIIKNPQRWI</sequence>